<feature type="region of interest" description="Disordered" evidence="1">
    <location>
        <begin position="33"/>
        <end position="53"/>
    </location>
</feature>
<dbReference type="Pfam" id="PF03537">
    <property type="entry name" value="Glyco_hydro_114"/>
    <property type="match status" value="1"/>
</dbReference>
<dbReference type="SUPFAM" id="SSF51445">
    <property type="entry name" value="(Trans)glycosidases"/>
    <property type="match status" value="1"/>
</dbReference>
<feature type="chain" id="PRO_5046403572" evidence="2">
    <location>
        <begin position="27"/>
        <end position="285"/>
    </location>
</feature>
<dbReference type="InterPro" id="IPR013785">
    <property type="entry name" value="Aldolase_TIM"/>
</dbReference>
<sequence>MNRPSARTARALRRLAALGAALGVLALAGCTTSGGGDDGKPSVAPPAPTTRAATRWQPQPGVAWQWQLSGTVDTSVDVPVYDVDGFENDAALVAELHKAGRHVICYVNAGAWESFRPDAKDFPAALLGRGDGWDGERWLDIRARDRLRPLMAARFDMCRAKGFDAVEPDLLDGYTNTTGFPLTAADQLAYNRMIAALAHDRGLAVGLKNDLDQVPQLLGDFDFSVDEQCAQYGECKQLTPFITAHKPVFHVEYELKPAQFCPAVRKLGFSSMAKHLSLDAWRDPC</sequence>
<comment type="caution">
    <text evidence="4">The sequence shown here is derived from an EMBL/GenBank/DDBJ whole genome shotgun (WGS) entry which is preliminary data.</text>
</comment>
<dbReference type="InterPro" id="IPR017853">
    <property type="entry name" value="GH"/>
</dbReference>
<evidence type="ECO:0000256" key="1">
    <source>
        <dbReference type="SAM" id="MobiDB-lite"/>
    </source>
</evidence>
<dbReference type="PANTHER" id="PTHR35273:SF2">
    <property type="entry name" value="ALPHA-GALACTOSIDASE"/>
    <property type="match status" value="1"/>
</dbReference>
<dbReference type="PROSITE" id="PS51257">
    <property type="entry name" value="PROKAR_LIPOPROTEIN"/>
    <property type="match status" value="1"/>
</dbReference>
<evidence type="ECO:0000313" key="5">
    <source>
        <dbReference type="Proteomes" id="UP000734511"/>
    </source>
</evidence>
<name>A0ABX0ZNE3_9ACTN</name>
<evidence type="ECO:0000259" key="3">
    <source>
        <dbReference type="Pfam" id="PF03537"/>
    </source>
</evidence>
<feature type="signal peptide" evidence="2">
    <location>
        <begin position="1"/>
        <end position="26"/>
    </location>
</feature>
<keyword evidence="5" id="KW-1185">Reference proteome</keyword>
<gene>
    <name evidence="4" type="ORF">HCN08_12520</name>
</gene>
<dbReference type="InterPro" id="IPR004352">
    <property type="entry name" value="GH114_TIM-barrel"/>
</dbReference>
<evidence type="ECO:0000256" key="2">
    <source>
        <dbReference type="SAM" id="SignalP"/>
    </source>
</evidence>
<evidence type="ECO:0000313" key="4">
    <source>
        <dbReference type="EMBL" id="NJP44216.1"/>
    </source>
</evidence>
<reference evidence="4 5" key="1">
    <citation type="submission" date="2020-03" db="EMBL/GenBank/DDBJ databases">
        <title>WGS of actinomycetes isolated from Thailand.</title>
        <authorList>
            <person name="Thawai C."/>
        </authorList>
    </citation>
    <scope>NUCLEOTIDE SEQUENCE [LARGE SCALE GENOMIC DNA]</scope>
    <source>
        <strain evidence="4 5">PRB2-1</strain>
    </source>
</reference>
<dbReference type="Gene3D" id="3.20.20.70">
    <property type="entry name" value="Aldolase class I"/>
    <property type="match status" value="1"/>
</dbReference>
<feature type="domain" description="Glycoside-hydrolase family GH114 TIM-barrel" evidence="3">
    <location>
        <begin position="64"/>
        <end position="281"/>
    </location>
</feature>
<organism evidence="4 5">
    <name type="scientific">Actinacidiphila epipremni</name>
    <dbReference type="NCBI Taxonomy" id="2053013"/>
    <lineage>
        <taxon>Bacteria</taxon>
        <taxon>Bacillati</taxon>
        <taxon>Actinomycetota</taxon>
        <taxon>Actinomycetes</taxon>
        <taxon>Kitasatosporales</taxon>
        <taxon>Streptomycetaceae</taxon>
        <taxon>Actinacidiphila</taxon>
    </lineage>
</organism>
<keyword evidence="2" id="KW-0732">Signal</keyword>
<protein>
    <submittedName>
        <fullName evidence="4">Endo alpha-1,4 polygalactosaminidase</fullName>
    </submittedName>
</protein>
<dbReference type="RefSeq" id="WP_167983067.1">
    <property type="nucleotide sequence ID" value="NZ_JAATEJ010000007.1"/>
</dbReference>
<dbReference type="Proteomes" id="UP000734511">
    <property type="component" value="Unassembled WGS sequence"/>
</dbReference>
<accession>A0ABX0ZNE3</accession>
<dbReference type="EMBL" id="JAATEJ010000007">
    <property type="protein sequence ID" value="NJP44216.1"/>
    <property type="molecule type" value="Genomic_DNA"/>
</dbReference>
<proteinExistence type="predicted"/>
<dbReference type="PANTHER" id="PTHR35273">
    <property type="entry name" value="ALPHA-1,4 POLYGALACTOSAMINIDASE, PUTATIVE (AFU_ORTHOLOGUE AFUA_3G07890)-RELATED"/>
    <property type="match status" value="1"/>
</dbReference>